<organism evidence="3 4">
    <name type="scientific">Ustilago hordei</name>
    <name type="common">Barley covered smut fungus</name>
    <dbReference type="NCBI Taxonomy" id="120017"/>
    <lineage>
        <taxon>Eukaryota</taxon>
        <taxon>Fungi</taxon>
        <taxon>Dikarya</taxon>
        <taxon>Basidiomycota</taxon>
        <taxon>Ustilaginomycotina</taxon>
        <taxon>Ustilaginomycetes</taxon>
        <taxon>Ustilaginales</taxon>
        <taxon>Ustilaginaceae</taxon>
        <taxon>Ustilago</taxon>
    </lineage>
</organism>
<dbReference type="Pfam" id="PF00171">
    <property type="entry name" value="Aldedh"/>
    <property type="match status" value="1"/>
</dbReference>
<dbReference type="PANTHER" id="PTHR43866:SF3">
    <property type="entry name" value="METHYLMALONATE-SEMIALDEHYDE DEHYDROGENASE [ACYLATING], MITOCHONDRIAL"/>
    <property type="match status" value="1"/>
</dbReference>
<reference evidence="3 4" key="1">
    <citation type="journal article" date="2012" name="Plant Cell">
        <title>Genome comparison of barley and maize smut fungi reveals targeted loss of RNA silencing components and species-specific presence of transposable elements.</title>
        <authorList>
            <person name="Laurie J.D."/>
            <person name="Ali S."/>
            <person name="Linning R."/>
            <person name="Mannhaupt G."/>
            <person name="Wong P."/>
            <person name="Gueldener U."/>
            <person name="Muensterkoetter M."/>
            <person name="Moore R."/>
            <person name="Kahmann R."/>
            <person name="Bakkeren G."/>
            <person name="Schirawski J."/>
        </authorList>
    </citation>
    <scope>NUCLEOTIDE SEQUENCE [LARGE SCALE GENOMIC DNA]</scope>
    <source>
        <strain evidence="4">Uh4875-4</strain>
    </source>
</reference>
<keyword evidence="4" id="KW-1185">Reference proteome</keyword>
<dbReference type="InterPro" id="IPR016161">
    <property type="entry name" value="Ald_DH/histidinol_DH"/>
</dbReference>
<proteinExistence type="inferred from homology"/>
<dbReference type="GO" id="GO:0006574">
    <property type="term" value="P:L-valine catabolic process"/>
    <property type="evidence" value="ECO:0007669"/>
    <property type="project" value="TreeGrafter"/>
</dbReference>
<dbReference type="AlphaFoldDB" id="I2FLU5"/>
<evidence type="ECO:0000256" key="1">
    <source>
        <dbReference type="ARBA" id="ARBA00009986"/>
    </source>
</evidence>
<dbReference type="Proteomes" id="UP000006174">
    <property type="component" value="Unassembled WGS sequence"/>
</dbReference>
<comment type="similarity">
    <text evidence="1">Belongs to the aldehyde dehydrogenase family.</text>
</comment>
<name>I2FLU5_USTHO</name>
<comment type="caution">
    <text evidence="3">The sequence shown here is derived from an EMBL/GenBank/DDBJ whole genome shotgun (WGS) entry which is preliminary data.</text>
</comment>
<accession>I2FLU5</accession>
<evidence type="ECO:0000259" key="2">
    <source>
        <dbReference type="Pfam" id="PF00171"/>
    </source>
</evidence>
<dbReference type="STRING" id="1128400.I2FLU5"/>
<dbReference type="EMBL" id="CAGI01000001">
    <property type="protein sequence ID" value="CCF47883.1"/>
    <property type="molecule type" value="Genomic_DNA"/>
</dbReference>
<dbReference type="GO" id="GO:0005739">
    <property type="term" value="C:mitochondrion"/>
    <property type="evidence" value="ECO:0007669"/>
    <property type="project" value="TreeGrafter"/>
</dbReference>
<dbReference type="InterPro" id="IPR010061">
    <property type="entry name" value="MeMal-semiAld_DH"/>
</dbReference>
<dbReference type="HOGENOM" id="CLU_1705566_0_0_1"/>
<protein>
    <submittedName>
        <fullName evidence="3">Related to methylmalonate-semialdehyde dehydrogenase</fullName>
    </submittedName>
</protein>
<gene>
    <name evidence="3" type="ORF">UHOR_12009</name>
</gene>
<dbReference type="eggNOG" id="KOG2449">
    <property type="taxonomic scope" value="Eukaryota"/>
</dbReference>
<dbReference type="InterPro" id="IPR015590">
    <property type="entry name" value="Aldehyde_DH_dom"/>
</dbReference>
<dbReference type="GO" id="GO:0004491">
    <property type="term" value="F:methylmalonate-semialdehyde dehydrogenase (acylating, NAD) activity"/>
    <property type="evidence" value="ECO:0007669"/>
    <property type="project" value="InterPro"/>
</dbReference>
<evidence type="ECO:0000313" key="3">
    <source>
        <dbReference type="EMBL" id="CCF47883.1"/>
    </source>
</evidence>
<dbReference type="InterPro" id="IPR016162">
    <property type="entry name" value="Ald_DH_N"/>
</dbReference>
<dbReference type="Gene3D" id="3.40.605.10">
    <property type="entry name" value="Aldehyde Dehydrogenase, Chain A, domain 1"/>
    <property type="match status" value="1"/>
</dbReference>
<sequence length="154" mass="17017">MDKPCKPCFQTIIGGAIKTFVDAKAIEVACSTTSTPMEECIKVSENMDTYSCRECLGITAAIVPFNFSTMILLWSFPMATITRTTLILKPSKRVPGISMIIAERCESAGTPQRGVMSWAWMRRKQEDLSSHMKGVWESRDQANCGTCGGVHQDL</sequence>
<feature type="domain" description="Aldehyde dehydrogenase" evidence="2">
    <location>
        <begin position="24"/>
        <end position="112"/>
    </location>
</feature>
<dbReference type="SUPFAM" id="SSF53720">
    <property type="entry name" value="ALDH-like"/>
    <property type="match status" value="1"/>
</dbReference>
<dbReference type="PANTHER" id="PTHR43866">
    <property type="entry name" value="MALONATE-SEMIALDEHYDE DEHYDROGENASE"/>
    <property type="match status" value="1"/>
</dbReference>
<dbReference type="GO" id="GO:0006210">
    <property type="term" value="P:thymine catabolic process"/>
    <property type="evidence" value="ECO:0007669"/>
    <property type="project" value="TreeGrafter"/>
</dbReference>
<evidence type="ECO:0000313" key="4">
    <source>
        <dbReference type="Proteomes" id="UP000006174"/>
    </source>
</evidence>